<dbReference type="SUPFAM" id="SSF48403">
    <property type="entry name" value="Ankyrin repeat"/>
    <property type="match status" value="1"/>
</dbReference>
<dbReference type="PhylomeDB" id="A0A0G4HSD5"/>
<dbReference type="GO" id="GO:0010468">
    <property type="term" value="P:regulation of gene expression"/>
    <property type="evidence" value="ECO:0007669"/>
    <property type="project" value="TreeGrafter"/>
</dbReference>
<feature type="compositionally biased region" description="Acidic residues" evidence="4">
    <location>
        <begin position="48"/>
        <end position="59"/>
    </location>
</feature>
<keyword evidence="1" id="KW-0677">Repeat</keyword>
<feature type="repeat" description="ANK" evidence="3">
    <location>
        <begin position="100"/>
        <end position="136"/>
    </location>
</feature>
<feature type="repeat" description="ANK" evidence="3">
    <location>
        <begin position="137"/>
        <end position="160"/>
    </location>
</feature>
<dbReference type="PROSITE" id="PS50297">
    <property type="entry name" value="ANK_REP_REGION"/>
    <property type="match status" value="6"/>
</dbReference>
<evidence type="ECO:0000256" key="4">
    <source>
        <dbReference type="SAM" id="MobiDB-lite"/>
    </source>
</evidence>
<dbReference type="AlphaFoldDB" id="A0A0G4HSD5"/>
<sequence length="514" mass="56566">MDVLSSLRRIPQFSYVESLWRSWQHPGGVGTGSDLESRRRPRALASDPVEEGGENSEGEEALDAHCRVVLLWDAVERGDAEGVKKLLRRKLTDVNKKNAEGKTALHIAVQRKPRQTSVEIVSALVAAGADAEAVDRDGRTSLHLASFYSSPPVVKVLLKREHVDKGLAETGLAKASSSAEYVDKADENGGMTALHLAVQRPDPSPLVVNVLLEAGARCDVLDSEGSTLLHFACRNGCVRLVRALQRAGSRFFNVNALDKEGNTAFRLAFRNPDLTTTPILSREREREREKAVEILKVLAEAGANVNIDRGMDESRETPLHLACELGNPSLVGALLKAGVHHLQWKNGNEKTALAVAVWKLEGKSGLEGEERPLWEIVMMLARQRGAGLNQVANKVGWWELHKAVVSKDLQLVESFVQRGVELQEVDERGRTVLHLAVLEKSPSVKIVKTLVKAGADTKARDQDGNTPLALAFQEGKSACVEVMRKDRWVDSKGRTLLQRKQKETSNYDKPIVEF</sequence>
<feature type="repeat" description="ANK" evidence="3">
    <location>
        <begin position="189"/>
        <end position="223"/>
    </location>
</feature>
<dbReference type="PANTHER" id="PTHR24124:SF14">
    <property type="entry name" value="CHROMOSOME UNDETERMINED SCAFFOLD_25, WHOLE GENOME SHOTGUN SEQUENCE"/>
    <property type="match status" value="1"/>
</dbReference>
<dbReference type="PANTHER" id="PTHR24124">
    <property type="entry name" value="ANKYRIN REPEAT FAMILY A"/>
    <property type="match status" value="1"/>
</dbReference>
<feature type="region of interest" description="Disordered" evidence="4">
    <location>
        <begin position="27"/>
        <end position="59"/>
    </location>
</feature>
<dbReference type="SMART" id="SM00248">
    <property type="entry name" value="ANK"/>
    <property type="match status" value="10"/>
</dbReference>
<proteinExistence type="predicted"/>
<dbReference type="EMBL" id="CDMZ01003682">
    <property type="protein sequence ID" value="CEM47237.1"/>
    <property type="molecule type" value="Genomic_DNA"/>
</dbReference>
<dbReference type="Gene3D" id="1.25.40.20">
    <property type="entry name" value="Ankyrin repeat-containing domain"/>
    <property type="match status" value="4"/>
</dbReference>
<dbReference type="InterPro" id="IPR036770">
    <property type="entry name" value="Ankyrin_rpt-contain_sf"/>
</dbReference>
<feature type="repeat" description="ANK" evidence="3">
    <location>
        <begin position="428"/>
        <end position="462"/>
    </location>
</feature>
<accession>A0A0G4HSD5</accession>
<organism evidence="5">
    <name type="scientific">Chromera velia CCMP2878</name>
    <dbReference type="NCBI Taxonomy" id="1169474"/>
    <lineage>
        <taxon>Eukaryota</taxon>
        <taxon>Sar</taxon>
        <taxon>Alveolata</taxon>
        <taxon>Colpodellida</taxon>
        <taxon>Chromeraceae</taxon>
        <taxon>Chromera</taxon>
    </lineage>
</organism>
<dbReference type="PROSITE" id="PS50088">
    <property type="entry name" value="ANK_REPEAT"/>
    <property type="match status" value="6"/>
</dbReference>
<name>A0A0G4HSD5_9ALVE</name>
<dbReference type="Pfam" id="PF00023">
    <property type="entry name" value="Ank"/>
    <property type="match status" value="1"/>
</dbReference>
<feature type="repeat" description="ANK" evidence="3">
    <location>
        <begin position="224"/>
        <end position="256"/>
    </location>
</feature>
<gene>
    <name evidence="5" type="ORF">Cvel_8246</name>
</gene>
<dbReference type="GO" id="GO:0005634">
    <property type="term" value="C:nucleus"/>
    <property type="evidence" value="ECO:0007669"/>
    <property type="project" value="TreeGrafter"/>
</dbReference>
<keyword evidence="2 3" id="KW-0040">ANK repeat</keyword>
<evidence type="ECO:0000313" key="5">
    <source>
        <dbReference type="EMBL" id="CEM47237.1"/>
    </source>
</evidence>
<dbReference type="Pfam" id="PF12796">
    <property type="entry name" value="Ank_2"/>
    <property type="match status" value="3"/>
</dbReference>
<dbReference type="InterPro" id="IPR002110">
    <property type="entry name" value="Ankyrin_rpt"/>
</dbReference>
<evidence type="ECO:0000256" key="3">
    <source>
        <dbReference type="PROSITE-ProRule" id="PRU00023"/>
    </source>
</evidence>
<feature type="repeat" description="ANK" evidence="3">
    <location>
        <begin position="314"/>
        <end position="339"/>
    </location>
</feature>
<reference evidence="5" key="1">
    <citation type="submission" date="2014-11" db="EMBL/GenBank/DDBJ databases">
        <authorList>
            <person name="Otto D Thomas"/>
            <person name="Naeem Raeece"/>
        </authorList>
    </citation>
    <scope>NUCLEOTIDE SEQUENCE</scope>
</reference>
<protein>
    <submittedName>
        <fullName evidence="5">Uncharacterized protein</fullName>
    </submittedName>
</protein>
<evidence type="ECO:0000256" key="2">
    <source>
        <dbReference type="ARBA" id="ARBA00023043"/>
    </source>
</evidence>
<evidence type="ECO:0000256" key="1">
    <source>
        <dbReference type="ARBA" id="ARBA00022737"/>
    </source>
</evidence>
<dbReference type="VEuPathDB" id="CryptoDB:Cvel_8246"/>